<evidence type="ECO:0000256" key="5">
    <source>
        <dbReference type="ARBA" id="ARBA00023108"/>
    </source>
</evidence>
<keyword evidence="5" id="KW-0090">Biological rhythms</keyword>
<feature type="domain" description="Response regulatory" evidence="11">
    <location>
        <begin position="1"/>
        <end position="100"/>
    </location>
</feature>
<comment type="subcellular location">
    <subcellularLocation>
        <location evidence="1 9">Nucleus</location>
    </subcellularLocation>
</comment>
<dbReference type="InterPro" id="IPR011006">
    <property type="entry name" value="CheY-like_superfamily"/>
</dbReference>
<evidence type="ECO:0000256" key="4">
    <source>
        <dbReference type="ARBA" id="ARBA00023015"/>
    </source>
</evidence>
<evidence type="ECO:0000313" key="14">
    <source>
        <dbReference type="Proteomes" id="UP001157006"/>
    </source>
</evidence>
<keyword evidence="7 9" id="KW-0539">Nucleus</keyword>
<feature type="domain" description="CCT" evidence="12">
    <location>
        <begin position="492"/>
        <end position="534"/>
    </location>
</feature>
<evidence type="ECO:0000256" key="10">
    <source>
        <dbReference type="SAM" id="MobiDB-lite"/>
    </source>
</evidence>
<evidence type="ECO:0008006" key="15">
    <source>
        <dbReference type="Google" id="ProtNLM"/>
    </source>
</evidence>
<evidence type="ECO:0000259" key="11">
    <source>
        <dbReference type="PROSITE" id="PS50110"/>
    </source>
</evidence>
<comment type="similarity">
    <text evidence="2">Belongs to the ARR-like family.</text>
</comment>
<dbReference type="InterPro" id="IPR045279">
    <property type="entry name" value="ARR-like"/>
</dbReference>
<evidence type="ECO:0000313" key="13">
    <source>
        <dbReference type="EMBL" id="CAI8607758.1"/>
    </source>
</evidence>
<gene>
    <name evidence="13" type="ORF">VFH_IV053080</name>
</gene>
<evidence type="ECO:0000256" key="6">
    <source>
        <dbReference type="ARBA" id="ARBA00023163"/>
    </source>
</evidence>
<accession>A0AAV1ADY7</accession>
<organism evidence="13 14">
    <name type="scientific">Vicia faba</name>
    <name type="common">Broad bean</name>
    <name type="synonym">Faba vulgaris</name>
    <dbReference type="NCBI Taxonomy" id="3906"/>
    <lineage>
        <taxon>Eukaryota</taxon>
        <taxon>Viridiplantae</taxon>
        <taxon>Streptophyta</taxon>
        <taxon>Embryophyta</taxon>
        <taxon>Tracheophyta</taxon>
        <taxon>Spermatophyta</taxon>
        <taxon>Magnoliopsida</taxon>
        <taxon>eudicotyledons</taxon>
        <taxon>Gunneridae</taxon>
        <taxon>Pentapetalae</taxon>
        <taxon>rosids</taxon>
        <taxon>fabids</taxon>
        <taxon>Fabales</taxon>
        <taxon>Fabaceae</taxon>
        <taxon>Papilionoideae</taxon>
        <taxon>50 kb inversion clade</taxon>
        <taxon>NPAAA clade</taxon>
        <taxon>Hologalegina</taxon>
        <taxon>IRL clade</taxon>
        <taxon>Fabeae</taxon>
        <taxon>Vicia</taxon>
    </lineage>
</organism>
<evidence type="ECO:0000256" key="1">
    <source>
        <dbReference type="ARBA" id="ARBA00004123"/>
    </source>
</evidence>
<feature type="compositionally biased region" description="Basic and acidic residues" evidence="10">
    <location>
        <begin position="145"/>
        <end position="176"/>
    </location>
</feature>
<dbReference type="Pfam" id="PF00072">
    <property type="entry name" value="Response_reg"/>
    <property type="match status" value="1"/>
</dbReference>
<proteinExistence type="inferred from homology"/>
<evidence type="ECO:0000256" key="8">
    <source>
        <dbReference type="PROSITE-ProRule" id="PRU00169"/>
    </source>
</evidence>
<comment type="caution">
    <text evidence="8">Lacks conserved residue(s) required for the propagation of feature annotation.</text>
</comment>
<dbReference type="GO" id="GO:0005634">
    <property type="term" value="C:nucleus"/>
    <property type="evidence" value="ECO:0007669"/>
    <property type="project" value="UniProtKB-SubCell"/>
</dbReference>
<keyword evidence="6" id="KW-0804">Transcription</keyword>
<feature type="compositionally biased region" description="Low complexity" evidence="10">
    <location>
        <begin position="373"/>
        <end position="388"/>
    </location>
</feature>
<evidence type="ECO:0000256" key="7">
    <source>
        <dbReference type="ARBA" id="ARBA00023242"/>
    </source>
</evidence>
<dbReference type="GO" id="GO:0000160">
    <property type="term" value="P:phosphorelay signal transduction system"/>
    <property type="evidence" value="ECO:0007669"/>
    <property type="project" value="UniProtKB-KW"/>
</dbReference>
<dbReference type="GO" id="GO:0048511">
    <property type="term" value="P:rhythmic process"/>
    <property type="evidence" value="ECO:0007669"/>
    <property type="project" value="UniProtKB-KW"/>
</dbReference>
<evidence type="ECO:0000259" key="12">
    <source>
        <dbReference type="PROSITE" id="PS51017"/>
    </source>
</evidence>
<feature type="compositionally biased region" description="Polar residues" evidence="10">
    <location>
        <begin position="127"/>
        <end position="144"/>
    </location>
</feature>
<feature type="region of interest" description="Disordered" evidence="10">
    <location>
        <begin position="369"/>
        <end position="393"/>
    </location>
</feature>
<keyword evidence="4" id="KW-0805">Transcription regulation</keyword>
<dbReference type="InterPro" id="IPR010402">
    <property type="entry name" value="CCT_domain"/>
</dbReference>
<dbReference type="AlphaFoldDB" id="A0AAV1ADY7"/>
<evidence type="ECO:0000256" key="2">
    <source>
        <dbReference type="ARBA" id="ARBA00010330"/>
    </source>
</evidence>
<dbReference type="SUPFAM" id="SSF52172">
    <property type="entry name" value="CheY-like"/>
    <property type="match status" value="1"/>
</dbReference>
<dbReference type="PANTHER" id="PTHR43874:SF146">
    <property type="entry name" value="TWO-COMPONENT RESPONSE REGULATOR-LIKE APRR9"/>
    <property type="match status" value="1"/>
</dbReference>
<dbReference type="EMBL" id="OX451739">
    <property type="protein sequence ID" value="CAI8607758.1"/>
    <property type="molecule type" value="Genomic_DNA"/>
</dbReference>
<dbReference type="PROSITE" id="PS51017">
    <property type="entry name" value="CCT"/>
    <property type="match status" value="1"/>
</dbReference>
<keyword evidence="14" id="KW-1185">Reference proteome</keyword>
<keyword evidence="3" id="KW-0902">Two-component regulatory system</keyword>
<dbReference type="GO" id="GO:0009736">
    <property type="term" value="P:cytokinin-activated signaling pathway"/>
    <property type="evidence" value="ECO:0007669"/>
    <property type="project" value="InterPro"/>
</dbReference>
<reference evidence="13 14" key="1">
    <citation type="submission" date="2023-01" db="EMBL/GenBank/DDBJ databases">
        <authorList>
            <person name="Kreplak J."/>
        </authorList>
    </citation>
    <scope>NUCLEOTIDE SEQUENCE [LARGE SCALE GENOMIC DNA]</scope>
</reference>
<feature type="region of interest" description="Disordered" evidence="10">
    <location>
        <begin position="528"/>
        <end position="549"/>
    </location>
</feature>
<dbReference type="Gene3D" id="3.40.50.2300">
    <property type="match status" value="1"/>
</dbReference>
<dbReference type="Pfam" id="PF06203">
    <property type="entry name" value="CCT"/>
    <property type="match status" value="1"/>
</dbReference>
<evidence type="ECO:0000256" key="9">
    <source>
        <dbReference type="PROSITE-ProRule" id="PRU00357"/>
    </source>
</evidence>
<dbReference type="Proteomes" id="UP001157006">
    <property type="component" value="Chromosome 4"/>
</dbReference>
<dbReference type="PROSITE" id="PS50110">
    <property type="entry name" value="RESPONSE_REGULATORY"/>
    <property type="match status" value="1"/>
</dbReference>
<sequence length="549" mass="62877">MNCNYKVIAVSDGTKAWKILQIKQIEIDIVLTEMELPEISGLALLSLMMEHETCKNIPLIMMSSHDSRSMVMNCMCKGAADFLIKPVRRNELTNLWQHVWRKHVLNRPLQNTSAQEKRKVAIEDNFTDNQSTDSVSVASSQKNNECSEKLSEAQLTKLERESTKLNDEARDSRLEQDYSTSEVEPKIEIYRAELSRENHDTDTEIRGCSDEGMEPSSKAIDLISTVGNLRKCTKEIHCVNGDKEPKYDFGKDLELSLRSDFSGSSCKQASEATEEWQRLNHSNTSAFSQFDGSKMLWPLFQNSNWSSNKPHELSVVTADNCIQYGGPIKIEDMTNAVTAHYGQFGPKLFNTELLADNVLHHMLIPKSNCQKESSPFPSSSSSQSNSESHNSDHHHNWSYDANYNFLNQNVSEKYDLDHVVHDSPSVGSGFGNDICRASNYINSDNDERATSNVVTKNSRSSSDCRRYRNDCYDYDYDDDEFRLSDSHRSSRREAALIRFRLKRKERCYTKKVRYQSRKRVAEQRLRVKGQFVRREHDHDNPNADANGDQ</sequence>
<dbReference type="SMART" id="SM00448">
    <property type="entry name" value="REC"/>
    <property type="match status" value="1"/>
</dbReference>
<feature type="compositionally biased region" description="Basic and acidic residues" evidence="10">
    <location>
        <begin position="532"/>
        <end position="541"/>
    </location>
</feature>
<dbReference type="PANTHER" id="PTHR43874">
    <property type="entry name" value="TWO-COMPONENT RESPONSE REGULATOR"/>
    <property type="match status" value="1"/>
</dbReference>
<dbReference type="InterPro" id="IPR001789">
    <property type="entry name" value="Sig_transdc_resp-reg_receiver"/>
</dbReference>
<name>A0AAV1ADY7_VICFA</name>
<protein>
    <recommendedName>
        <fullName evidence="15">Two-component response regulator-like APRR5</fullName>
    </recommendedName>
</protein>
<feature type="region of interest" description="Disordered" evidence="10">
    <location>
        <begin position="123"/>
        <end position="181"/>
    </location>
</feature>
<evidence type="ECO:0000256" key="3">
    <source>
        <dbReference type="ARBA" id="ARBA00023012"/>
    </source>
</evidence>